<evidence type="ECO:0000256" key="6">
    <source>
        <dbReference type="ARBA" id="ARBA00022989"/>
    </source>
</evidence>
<dbReference type="Pfam" id="PF01032">
    <property type="entry name" value="FecCD"/>
    <property type="match status" value="1"/>
</dbReference>
<evidence type="ECO:0000256" key="8">
    <source>
        <dbReference type="SAM" id="Phobius"/>
    </source>
</evidence>
<dbReference type="FunFam" id="1.10.3470.10:FF:000001">
    <property type="entry name" value="Vitamin B12 ABC transporter permease BtuC"/>
    <property type="match status" value="1"/>
</dbReference>
<feature type="transmembrane region" description="Helical" evidence="8">
    <location>
        <begin position="317"/>
        <end position="337"/>
    </location>
</feature>
<evidence type="ECO:0000256" key="1">
    <source>
        <dbReference type="ARBA" id="ARBA00004651"/>
    </source>
</evidence>
<keyword evidence="7 8" id="KW-0472">Membrane</keyword>
<reference evidence="9 10" key="1">
    <citation type="submission" date="2017-08" db="EMBL/GenBank/DDBJ databases">
        <title>Virgibacillus indicus sp. nov. and Virgibacillus profoundi sp. nov, two moderately halophilic bacteria isolated from marine sediment by using the Microfluidic Streak Plate.</title>
        <authorList>
            <person name="Xu B."/>
            <person name="Hu B."/>
            <person name="Wang J."/>
            <person name="Zhu Y."/>
            <person name="Huang L."/>
            <person name="Du W."/>
            <person name="Huang Y."/>
        </authorList>
    </citation>
    <scope>NUCLEOTIDE SEQUENCE [LARGE SCALE GENOMIC DNA]</scope>
    <source>
        <strain evidence="9 10">IO3-P2-C2</strain>
    </source>
</reference>
<sequence>MNLIEKQKVKRFWLIISLLIISIIGFSFISLSVGVISISPMEVIQTLMQNGTEKQELVLFDFRMPGIILALLIGAGLAVSGTIMQGITQNGLADPGILGINTGAGFAIVLFLFFFQGVIPASSPISTFALPFVALIGAFSAAMLIYVIAWNKGVAPIRLVLVGIGVNAAFSALLTIMQLKMDPQNFRQITIWLSGDIWNASWSFVIALLPWMLILIPVAIKKSKSLNVFHLGDDVAAGLGTRVERERGLLLLIAVALAGAAVAAGGAIAFLGLVVPHIVRRIAGPLHQYVIPISALLGALILMAADMIASNVLAPTTIPVGIIVSIVSTPYFIYLLMKTN</sequence>
<dbReference type="GO" id="GO:0022857">
    <property type="term" value="F:transmembrane transporter activity"/>
    <property type="evidence" value="ECO:0007669"/>
    <property type="project" value="InterPro"/>
</dbReference>
<keyword evidence="6 8" id="KW-1133">Transmembrane helix</keyword>
<feature type="transmembrane region" description="Helical" evidence="8">
    <location>
        <begin position="159"/>
        <end position="177"/>
    </location>
</feature>
<gene>
    <name evidence="9" type="ORF">CIL03_16135</name>
</gene>
<feature type="transmembrane region" description="Helical" evidence="8">
    <location>
        <begin position="64"/>
        <end position="84"/>
    </location>
</feature>
<keyword evidence="3" id="KW-0813">Transport</keyword>
<dbReference type="OrthoDB" id="9811721at2"/>
<dbReference type="AlphaFoldDB" id="A0A265N8G6"/>
<dbReference type="PANTHER" id="PTHR30472">
    <property type="entry name" value="FERRIC ENTEROBACTIN TRANSPORT SYSTEM PERMEASE PROTEIN"/>
    <property type="match status" value="1"/>
</dbReference>
<keyword evidence="4" id="KW-1003">Cell membrane</keyword>
<dbReference type="RefSeq" id="WP_094886918.1">
    <property type="nucleotide sequence ID" value="NZ_NPMS01000009.1"/>
</dbReference>
<feature type="transmembrane region" description="Helical" evidence="8">
    <location>
        <begin position="125"/>
        <end position="147"/>
    </location>
</feature>
<dbReference type="PANTHER" id="PTHR30472:SF64">
    <property type="entry name" value="IRON(3+)-HYDROXAMATE IMPORT SYSTEM PERMEASE PROTEIN FHUG"/>
    <property type="match status" value="1"/>
</dbReference>
<dbReference type="Gene3D" id="1.10.3470.10">
    <property type="entry name" value="ABC transporter involved in vitamin B12 uptake, BtuC"/>
    <property type="match status" value="1"/>
</dbReference>
<feature type="transmembrane region" description="Helical" evidence="8">
    <location>
        <begin position="197"/>
        <end position="220"/>
    </location>
</feature>
<comment type="subcellular location">
    <subcellularLocation>
        <location evidence="1">Cell membrane</location>
        <topology evidence="1">Multi-pass membrane protein</topology>
    </subcellularLocation>
</comment>
<dbReference type="InterPro" id="IPR000522">
    <property type="entry name" value="ABC_transptr_permease_BtuC"/>
</dbReference>
<evidence type="ECO:0000256" key="4">
    <source>
        <dbReference type="ARBA" id="ARBA00022475"/>
    </source>
</evidence>
<keyword evidence="5 8" id="KW-0812">Transmembrane</keyword>
<feature type="transmembrane region" description="Helical" evidence="8">
    <location>
        <begin position="12"/>
        <end position="38"/>
    </location>
</feature>
<evidence type="ECO:0000313" key="10">
    <source>
        <dbReference type="Proteomes" id="UP000216498"/>
    </source>
</evidence>
<keyword evidence="10" id="KW-1185">Reference proteome</keyword>
<dbReference type="InterPro" id="IPR037294">
    <property type="entry name" value="ABC_BtuC-like"/>
</dbReference>
<dbReference type="GO" id="GO:0033214">
    <property type="term" value="P:siderophore-iron import into cell"/>
    <property type="evidence" value="ECO:0007669"/>
    <property type="project" value="TreeGrafter"/>
</dbReference>
<feature type="transmembrane region" description="Helical" evidence="8">
    <location>
        <begin position="286"/>
        <end position="305"/>
    </location>
</feature>
<feature type="transmembrane region" description="Helical" evidence="8">
    <location>
        <begin position="96"/>
        <end position="119"/>
    </location>
</feature>
<dbReference type="GO" id="GO:0005886">
    <property type="term" value="C:plasma membrane"/>
    <property type="evidence" value="ECO:0007669"/>
    <property type="project" value="UniProtKB-SubCell"/>
</dbReference>
<dbReference type="EMBL" id="NPMS01000009">
    <property type="protein sequence ID" value="OZU87616.1"/>
    <property type="molecule type" value="Genomic_DNA"/>
</dbReference>
<comment type="similarity">
    <text evidence="2">Belongs to the binding-protein-dependent transport system permease family. FecCD subfamily.</text>
</comment>
<dbReference type="CDD" id="cd06550">
    <property type="entry name" value="TM_ABC_iron-siderophores_like"/>
    <property type="match status" value="1"/>
</dbReference>
<dbReference type="SUPFAM" id="SSF81345">
    <property type="entry name" value="ABC transporter involved in vitamin B12 uptake, BtuC"/>
    <property type="match status" value="1"/>
</dbReference>
<name>A0A265N8G6_9BACI</name>
<evidence type="ECO:0000256" key="5">
    <source>
        <dbReference type="ARBA" id="ARBA00022692"/>
    </source>
</evidence>
<feature type="transmembrane region" description="Helical" evidence="8">
    <location>
        <begin position="249"/>
        <end position="274"/>
    </location>
</feature>
<dbReference type="Proteomes" id="UP000216498">
    <property type="component" value="Unassembled WGS sequence"/>
</dbReference>
<evidence type="ECO:0000256" key="2">
    <source>
        <dbReference type="ARBA" id="ARBA00007935"/>
    </source>
</evidence>
<evidence type="ECO:0000256" key="3">
    <source>
        <dbReference type="ARBA" id="ARBA00022448"/>
    </source>
</evidence>
<comment type="caution">
    <text evidence="9">The sequence shown here is derived from an EMBL/GenBank/DDBJ whole genome shotgun (WGS) entry which is preliminary data.</text>
</comment>
<accession>A0A265N8G6</accession>
<protein>
    <submittedName>
        <fullName evidence="9">Iron ABC transporter permease</fullName>
    </submittedName>
</protein>
<proteinExistence type="inferred from homology"/>
<evidence type="ECO:0000256" key="7">
    <source>
        <dbReference type="ARBA" id="ARBA00023136"/>
    </source>
</evidence>
<organism evidence="9 10">
    <name type="scientific">Virgibacillus indicus</name>
    <dbReference type="NCBI Taxonomy" id="2024554"/>
    <lineage>
        <taxon>Bacteria</taxon>
        <taxon>Bacillati</taxon>
        <taxon>Bacillota</taxon>
        <taxon>Bacilli</taxon>
        <taxon>Bacillales</taxon>
        <taxon>Bacillaceae</taxon>
        <taxon>Virgibacillus</taxon>
    </lineage>
</organism>
<evidence type="ECO:0000313" key="9">
    <source>
        <dbReference type="EMBL" id="OZU87616.1"/>
    </source>
</evidence>